<dbReference type="InterPro" id="IPR025049">
    <property type="entry name" value="Mfa-like_1"/>
</dbReference>
<dbReference type="CDD" id="cd13120">
    <property type="entry name" value="BF2867_like_N"/>
    <property type="match status" value="1"/>
</dbReference>
<dbReference type="InterPro" id="IPR042278">
    <property type="entry name" value="Mfa-like_1_N"/>
</dbReference>
<keyword evidence="3" id="KW-1185">Reference proteome</keyword>
<dbReference type="eggNOG" id="ENOG5033QXV">
    <property type="taxonomic scope" value="Bacteria"/>
</dbReference>
<reference evidence="2 3" key="1">
    <citation type="journal article" date="2011" name="Stand. Genomic Sci.">
        <title>Complete genome sequence of Bacteroides salanitronis type strain (BL78).</title>
        <authorList>
            <person name="Gronow S."/>
            <person name="Held B."/>
            <person name="Lucas S."/>
            <person name="Lapidus A."/>
            <person name="Del Rio T.G."/>
            <person name="Nolan M."/>
            <person name="Tice H."/>
            <person name="Deshpande S."/>
            <person name="Cheng J.F."/>
            <person name="Pitluck S."/>
            <person name="Liolios K."/>
            <person name="Pagani I."/>
            <person name="Ivanova N."/>
            <person name="Mavromatis K."/>
            <person name="Pati A."/>
            <person name="Tapia R."/>
            <person name="Han C."/>
            <person name="Goodwin L."/>
            <person name="Chen A."/>
            <person name="Palaniappan K."/>
            <person name="Land M."/>
            <person name="Hauser L."/>
            <person name="Chang Y.J."/>
            <person name="Jeffries C.D."/>
            <person name="Brambilla E.M."/>
            <person name="Rohde M."/>
            <person name="Goker M."/>
            <person name="Detter J.C."/>
            <person name="Woyke T."/>
            <person name="Bristow J."/>
            <person name="Markowitz V."/>
            <person name="Hugenholtz P."/>
            <person name="Kyrpides N.C."/>
            <person name="Klenk H.P."/>
            <person name="Eisen J.A."/>
        </authorList>
    </citation>
    <scope>NUCLEOTIDE SEQUENCE [LARGE SCALE GENOMIC DNA]</scope>
    <source>
        <strain evidence="2 3">DSM 18170</strain>
    </source>
</reference>
<dbReference type="CDD" id="cd13121">
    <property type="entry name" value="BF2867_like_C"/>
    <property type="match status" value="1"/>
</dbReference>
<feature type="compositionally biased region" description="Polar residues" evidence="1">
    <location>
        <begin position="39"/>
        <end position="59"/>
    </location>
</feature>
<dbReference type="HOGENOM" id="CLU_838509_0_0_10"/>
<feature type="region of interest" description="Disordered" evidence="1">
    <location>
        <begin position="39"/>
        <end position="60"/>
    </location>
</feature>
<dbReference type="AlphaFoldDB" id="F0R067"/>
<dbReference type="Proteomes" id="UP000007486">
    <property type="component" value="Chromosome"/>
</dbReference>
<dbReference type="EMBL" id="CP002530">
    <property type="protein sequence ID" value="ADY36193.1"/>
    <property type="molecule type" value="Genomic_DNA"/>
</dbReference>
<dbReference type="KEGG" id="bsa:Bacsa_1628"/>
<accession>F0R067</accession>
<dbReference type="Pfam" id="PF13149">
    <property type="entry name" value="Mfa_like_1"/>
    <property type="match status" value="1"/>
</dbReference>
<proteinExistence type="predicted"/>
<dbReference type="Gene3D" id="2.60.40.2630">
    <property type="match status" value="1"/>
</dbReference>
<dbReference type="PROSITE" id="PS51257">
    <property type="entry name" value="PROKAR_LIPOPROTEIN"/>
    <property type="match status" value="1"/>
</dbReference>
<organism evidence="2 3">
    <name type="scientific">Phocaeicola salanitronis (strain DSM 18170 / JCM 13657 / CCUG 60908 / BL78)</name>
    <name type="common">Bacteroides salanitronis</name>
    <dbReference type="NCBI Taxonomy" id="667015"/>
    <lineage>
        <taxon>Bacteria</taxon>
        <taxon>Pseudomonadati</taxon>
        <taxon>Bacteroidota</taxon>
        <taxon>Bacteroidia</taxon>
        <taxon>Bacteroidales</taxon>
        <taxon>Bacteroidaceae</taxon>
        <taxon>Phocaeicola</taxon>
    </lineage>
</organism>
<evidence type="ECO:0000313" key="3">
    <source>
        <dbReference type="Proteomes" id="UP000007486"/>
    </source>
</evidence>
<evidence type="ECO:0008006" key="4">
    <source>
        <dbReference type="Google" id="ProtNLM"/>
    </source>
</evidence>
<dbReference type="Gene3D" id="2.60.40.2620">
    <property type="entry name" value="Fimbrillin-like"/>
    <property type="match status" value="1"/>
</dbReference>
<sequence>MKNQYVSGIALLMLLAACQQEQISEQGTVENTGIRIQASISDQPESRTTAQTSGETTFDPNDEIGFFMPEEAAPTRFTYNTGKWVSETTLTWPNLTDDLTFCAFYPYQESATRSNIPMPDLTGQSGEPAELGAYDFLSASKTCNFSTAAGVVSFTGSNAFKHAYSLLQITLTDSEEATTLLTSASITGEGRFTNYAYRFTEEGTGEMFKPESNEEKNEWNATYDEGKEITDGTGIQLAVLLNPSDTEIPLDFNISYTREGVTFTAGTSLISHTFAGGYNYKYQIHVSDGELIVEGYEISKWNDGTVEDENITIEGTVQE</sequence>
<dbReference type="STRING" id="667015.Bacsa_1628"/>
<evidence type="ECO:0000256" key="1">
    <source>
        <dbReference type="SAM" id="MobiDB-lite"/>
    </source>
</evidence>
<evidence type="ECO:0000313" key="2">
    <source>
        <dbReference type="EMBL" id="ADY36193.1"/>
    </source>
</evidence>
<dbReference type="OrthoDB" id="1024727at2"/>
<protein>
    <recommendedName>
        <fullName evidence="4">Fimbrillin family protein</fullName>
    </recommendedName>
</protein>
<dbReference type="RefSeq" id="WP_013617624.1">
    <property type="nucleotide sequence ID" value="NC_015164.1"/>
</dbReference>
<name>F0R067_PHOSB</name>
<gene>
    <name evidence="2" type="ordered locus">Bacsa_1628</name>
</gene>